<proteinExistence type="predicted"/>
<evidence type="ECO:0000256" key="1">
    <source>
        <dbReference type="ARBA" id="ARBA00023015"/>
    </source>
</evidence>
<evidence type="ECO:0000256" key="3">
    <source>
        <dbReference type="ARBA" id="ARBA00023163"/>
    </source>
</evidence>
<evidence type="ECO:0000259" key="4">
    <source>
        <dbReference type="PROSITE" id="PS01124"/>
    </source>
</evidence>
<keyword evidence="1" id="KW-0805">Transcription regulation</keyword>
<dbReference type="SUPFAM" id="SSF46689">
    <property type="entry name" value="Homeodomain-like"/>
    <property type="match status" value="1"/>
</dbReference>
<sequence>MILYIKHMVSLRCKYFVIKELKKLNINYVNIELGSVNIIGNISDYQKIKLISKLTKVGLIVIDNKNDILINKIKSLIINLIYRKDDVLKINYSDHISNKLGLNYTYLSNVFSRSTGQTIQQFIICNKIERVKELIKYNDLNFTEIAYKLHYNSLAHLSYQFKKHTGKTLSLYKTNNKIKTCNI</sequence>
<dbReference type="Gene3D" id="1.10.10.60">
    <property type="entry name" value="Homeodomain-like"/>
    <property type="match status" value="1"/>
</dbReference>
<dbReference type="RefSeq" id="WP_377715838.1">
    <property type="nucleotide sequence ID" value="NZ_JBHTJM010000009.1"/>
</dbReference>
<dbReference type="InterPro" id="IPR018060">
    <property type="entry name" value="HTH_AraC"/>
</dbReference>
<comment type="caution">
    <text evidence="5">The sequence shown here is derived from an EMBL/GenBank/DDBJ whole genome shotgun (WGS) entry which is preliminary data.</text>
</comment>
<organism evidence="5 6">
    <name type="scientific">Pseudofulvibacter geojedonensis</name>
    <dbReference type="NCBI Taxonomy" id="1123758"/>
    <lineage>
        <taxon>Bacteria</taxon>
        <taxon>Pseudomonadati</taxon>
        <taxon>Bacteroidota</taxon>
        <taxon>Flavobacteriia</taxon>
        <taxon>Flavobacteriales</taxon>
        <taxon>Flavobacteriaceae</taxon>
        <taxon>Pseudofulvibacter</taxon>
    </lineage>
</organism>
<reference evidence="6" key="1">
    <citation type="journal article" date="2019" name="Int. J. Syst. Evol. Microbiol.">
        <title>The Global Catalogue of Microorganisms (GCM) 10K type strain sequencing project: providing services to taxonomists for standard genome sequencing and annotation.</title>
        <authorList>
            <consortium name="The Broad Institute Genomics Platform"/>
            <consortium name="The Broad Institute Genome Sequencing Center for Infectious Disease"/>
            <person name="Wu L."/>
            <person name="Ma J."/>
        </authorList>
    </citation>
    <scope>NUCLEOTIDE SEQUENCE [LARGE SCALE GENOMIC DNA]</scope>
    <source>
        <strain evidence="6">CCUG 62114</strain>
    </source>
</reference>
<keyword evidence="6" id="KW-1185">Reference proteome</keyword>
<protein>
    <submittedName>
        <fullName evidence="5">Helix-turn-helix domain-containing protein</fullName>
    </submittedName>
</protein>
<keyword evidence="2" id="KW-0238">DNA-binding</keyword>
<evidence type="ECO:0000256" key="2">
    <source>
        <dbReference type="ARBA" id="ARBA00023125"/>
    </source>
</evidence>
<dbReference type="PANTHER" id="PTHR43280">
    <property type="entry name" value="ARAC-FAMILY TRANSCRIPTIONAL REGULATOR"/>
    <property type="match status" value="1"/>
</dbReference>
<dbReference type="Pfam" id="PF12833">
    <property type="entry name" value="HTH_18"/>
    <property type="match status" value="1"/>
</dbReference>
<evidence type="ECO:0000313" key="6">
    <source>
        <dbReference type="Proteomes" id="UP001596997"/>
    </source>
</evidence>
<dbReference type="PROSITE" id="PS01124">
    <property type="entry name" value="HTH_ARAC_FAMILY_2"/>
    <property type="match status" value="1"/>
</dbReference>
<dbReference type="InterPro" id="IPR009057">
    <property type="entry name" value="Homeodomain-like_sf"/>
</dbReference>
<dbReference type="EMBL" id="JBHTJM010000009">
    <property type="protein sequence ID" value="MFD0964289.1"/>
    <property type="molecule type" value="Genomic_DNA"/>
</dbReference>
<keyword evidence="3" id="KW-0804">Transcription</keyword>
<name>A0ABW3I330_9FLAO</name>
<dbReference type="PANTHER" id="PTHR43280:SF2">
    <property type="entry name" value="HTH-TYPE TRANSCRIPTIONAL REGULATOR EXSA"/>
    <property type="match status" value="1"/>
</dbReference>
<accession>A0ABW3I330</accession>
<dbReference type="Proteomes" id="UP001596997">
    <property type="component" value="Unassembled WGS sequence"/>
</dbReference>
<dbReference type="SMART" id="SM00342">
    <property type="entry name" value="HTH_ARAC"/>
    <property type="match status" value="1"/>
</dbReference>
<evidence type="ECO:0000313" key="5">
    <source>
        <dbReference type="EMBL" id="MFD0964289.1"/>
    </source>
</evidence>
<gene>
    <name evidence="5" type="ORF">ACFQ1O_09755</name>
</gene>
<feature type="domain" description="HTH araC/xylS-type" evidence="4">
    <location>
        <begin position="71"/>
        <end position="175"/>
    </location>
</feature>